<feature type="domain" description="RCK C-terminal" evidence="8">
    <location>
        <begin position="213"/>
        <end position="296"/>
    </location>
</feature>
<feature type="transmembrane region" description="Helical" evidence="7">
    <location>
        <begin position="451"/>
        <end position="476"/>
    </location>
</feature>
<keyword evidence="4" id="KW-0677">Repeat</keyword>
<dbReference type="RefSeq" id="WP_067181882.1">
    <property type="nucleotide sequence ID" value="NZ_CP012199.1"/>
</dbReference>
<dbReference type="GO" id="GO:0008324">
    <property type="term" value="F:monoatomic cation transmembrane transporter activity"/>
    <property type="evidence" value="ECO:0007669"/>
    <property type="project" value="InterPro"/>
</dbReference>
<dbReference type="PANTHER" id="PTHR43652:SF2">
    <property type="entry name" value="BASIC AMINO ACID ANTIPORTER YFCC-RELATED"/>
    <property type="match status" value="1"/>
</dbReference>
<feature type="domain" description="RCK C-terminal" evidence="8">
    <location>
        <begin position="298"/>
        <end position="382"/>
    </location>
</feature>
<evidence type="ECO:0000313" key="9">
    <source>
        <dbReference type="EMBL" id="AMG73748.1"/>
    </source>
</evidence>
<feature type="transmembrane region" description="Helical" evidence="7">
    <location>
        <begin position="144"/>
        <end position="169"/>
    </location>
</feature>
<dbReference type="InterPro" id="IPR004680">
    <property type="entry name" value="Cit_transptr-like_dom"/>
</dbReference>
<evidence type="ECO:0000256" key="6">
    <source>
        <dbReference type="ARBA" id="ARBA00023136"/>
    </source>
</evidence>
<feature type="transmembrane region" description="Helical" evidence="7">
    <location>
        <begin position="398"/>
        <end position="431"/>
    </location>
</feature>
<feature type="transmembrane region" description="Helical" evidence="7">
    <location>
        <begin position="101"/>
        <end position="124"/>
    </location>
</feature>
<evidence type="ECO:0000256" key="4">
    <source>
        <dbReference type="ARBA" id="ARBA00022737"/>
    </source>
</evidence>
<sequence length="589" mass="61201">MELLADFIAAHRAVIGLVLLAGIFIAFLWERFPPSVVAVGGAGVMLALGLLDEKAAYGVFSNSAPLTVGAMFVLSGALIRTGVIDRVGNYVVDLARRSPRLAVVAVFGGGLVVSGFINSTPFVVVMMPVCFRLAEAMGVSPKRLLMPLSIVAVLGGCLTLVGTSTNLVVAGIAEQAGLEPFGLFSITPYGLAIAGAGILGLLVMARFLPSDSPRIAEKADGSEQLYLTELTLREDDPAIGSALGEANLDFTPIGVISGGRFITGPDARAHVLAAGNRIVARIDGASLMTLRGGGRFGIGIGDKLDKEAMVAEVTVSPSHREIDRRLGEIPFLQGQPVRILGVSRFRHNPGPTLSENRIRAADRLLVEADEADIERLRANPGLIGVAMTSITAFRRRKAWIAILVMAGAVLLSALGAMSIGIAAFIGVGIVLLTRCIDASEAWASIDGDVLILIFAMLAVGAALEAAGSVALVVGALEPVLTHAPPWAVIAIVYFSAMLLSELLSNNAVAALMGPLVIGIADVSGVAPYPLLIALMMGASACFATPVGYQTNTLVYAAGDYRFVDFVRVGVPLNILTGIAGCTALAFWSP</sequence>
<dbReference type="Proteomes" id="UP000058599">
    <property type="component" value="Chromosome"/>
</dbReference>
<dbReference type="SUPFAM" id="SSF116726">
    <property type="entry name" value="TrkA C-terminal domain-like"/>
    <property type="match status" value="2"/>
</dbReference>
<proteinExistence type="predicted"/>
<dbReference type="EMBL" id="CP012199">
    <property type="protein sequence ID" value="AMG73748.1"/>
    <property type="molecule type" value="Genomic_DNA"/>
</dbReference>
<keyword evidence="6 7" id="KW-0472">Membrane</keyword>
<accession>A0AA86L2U1</accession>
<dbReference type="PROSITE" id="PS51202">
    <property type="entry name" value="RCK_C"/>
    <property type="match status" value="2"/>
</dbReference>
<protein>
    <submittedName>
        <fullName evidence="9">Sodium/sulfate symporter</fullName>
    </submittedName>
</protein>
<organism evidence="9 10">
    <name type="scientific">Sphingopyxis granuli</name>
    <dbReference type="NCBI Taxonomy" id="267128"/>
    <lineage>
        <taxon>Bacteria</taxon>
        <taxon>Pseudomonadati</taxon>
        <taxon>Pseudomonadota</taxon>
        <taxon>Alphaproteobacteria</taxon>
        <taxon>Sphingomonadales</taxon>
        <taxon>Sphingomonadaceae</taxon>
        <taxon>Sphingopyxis</taxon>
    </lineage>
</organism>
<feature type="transmembrane region" description="Helical" evidence="7">
    <location>
        <begin position="63"/>
        <end position="81"/>
    </location>
</feature>
<evidence type="ECO:0000256" key="2">
    <source>
        <dbReference type="ARBA" id="ARBA00022448"/>
    </source>
</evidence>
<dbReference type="InterPro" id="IPR051679">
    <property type="entry name" value="DASS-Related_Transporters"/>
</dbReference>
<feature type="transmembrane region" description="Helical" evidence="7">
    <location>
        <begin position="483"/>
        <end position="500"/>
    </location>
</feature>
<evidence type="ECO:0000256" key="1">
    <source>
        <dbReference type="ARBA" id="ARBA00004141"/>
    </source>
</evidence>
<evidence type="ECO:0000256" key="7">
    <source>
        <dbReference type="SAM" id="Phobius"/>
    </source>
</evidence>
<dbReference type="Pfam" id="PF03600">
    <property type="entry name" value="CitMHS"/>
    <property type="match status" value="1"/>
</dbReference>
<dbReference type="PROSITE" id="PS01271">
    <property type="entry name" value="NA_SULFATE"/>
    <property type="match status" value="1"/>
</dbReference>
<dbReference type="Gene3D" id="3.30.70.1450">
    <property type="entry name" value="Regulator of K+ conductance, C-terminal domain"/>
    <property type="match status" value="1"/>
</dbReference>
<dbReference type="PANTHER" id="PTHR43652">
    <property type="entry name" value="BASIC AMINO ACID ANTIPORTER YFCC-RELATED"/>
    <property type="match status" value="1"/>
</dbReference>
<feature type="transmembrane region" description="Helical" evidence="7">
    <location>
        <begin position="12"/>
        <end position="29"/>
    </location>
</feature>
<keyword evidence="3 7" id="KW-0812">Transmembrane</keyword>
<feature type="transmembrane region" description="Helical" evidence="7">
    <location>
        <begin position="568"/>
        <end position="587"/>
    </location>
</feature>
<dbReference type="InterPro" id="IPR006037">
    <property type="entry name" value="RCK_C"/>
</dbReference>
<name>A0AA86L2U1_9SPHN</name>
<feature type="transmembrane region" description="Helical" evidence="7">
    <location>
        <begin position="35"/>
        <end position="51"/>
    </location>
</feature>
<dbReference type="KEGG" id="sgi:SGRAN_1359"/>
<dbReference type="GO" id="GO:0005886">
    <property type="term" value="C:plasma membrane"/>
    <property type="evidence" value="ECO:0007669"/>
    <property type="project" value="TreeGrafter"/>
</dbReference>
<dbReference type="InterPro" id="IPR031312">
    <property type="entry name" value="Na/sul_symport_CS"/>
</dbReference>
<evidence type="ECO:0000313" key="10">
    <source>
        <dbReference type="Proteomes" id="UP000058599"/>
    </source>
</evidence>
<comment type="subcellular location">
    <subcellularLocation>
        <location evidence="1">Membrane</location>
        <topology evidence="1">Multi-pass membrane protein</topology>
    </subcellularLocation>
</comment>
<evidence type="ECO:0000259" key="8">
    <source>
        <dbReference type="PROSITE" id="PS51202"/>
    </source>
</evidence>
<gene>
    <name evidence="9" type="ORF">SGRAN_1359</name>
</gene>
<dbReference type="InterPro" id="IPR036721">
    <property type="entry name" value="RCK_C_sf"/>
</dbReference>
<dbReference type="GO" id="GO:0006813">
    <property type="term" value="P:potassium ion transport"/>
    <property type="evidence" value="ECO:0007669"/>
    <property type="project" value="InterPro"/>
</dbReference>
<evidence type="ECO:0000256" key="3">
    <source>
        <dbReference type="ARBA" id="ARBA00022692"/>
    </source>
</evidence>
<reference evidence="9 10" key="1">
    <citation type="journal article" date="2016" name="BMC Genomics">
        <title>Genomic analysis of the nitrate-respiring Sphingopyxis granuli (formerly Sphingomonas macrogoltabida) strain TFA.</title>
        <authorList>
            <person name="Garcia-Romero I."/>
            <person name="Perez-Pulido A.J."/>
            <person name="Gonzalez-Flores Y.E."/>
            <person name="Reyes-Ramirez F."/>
            <person name="Santero E."/>
            <person name="Floriano B."/>
        </authorList>
    </citation>
    <scope>NUCLEOTIDE SEQUENCE [LARGE SCALE GENOMIC DNA]</scope>
    <source>
        <strain evidence="9 10">TFA</strain>
    </source>
</reference>
<feature type="transmembrane region" description="Helical" evidence="7">
    <location>
        <begin position="189"/>
        <end position="208"/>
    </location>
</feature>
<keyword evidence="2" id="KW-0813">Transport</keyword>
<dbReference type="AlphaFoldDB" id="A0AA86L2U1"/>
<evidence type="ECO:0000256" key="5">
    <source>
        <dbReference type="ARBA" id="ARBA00022989"/>
    </source>
</evidence>
<keyword evidence="10" id="KW-1185">Reference proteome</keyword>
<keyword evidence="5 7" id="KW-1133">Transmembrane helix</keyword>